<evidence type="ECO:0000313" key="7">
    <source>
        <dbReference type="EMBL" id="RUQ65915.1"/>
    </source>
</evidence>
<evidence type="ECO:0000313" key="8">
    <source>
        <dbReference type="Proteomes" id="UP000280346"/>
    </source>
</evidence>
<reference evidence="7 8" key="1">
    <citation type="submission" date="2018-12" db="EMBL/GenBank/DDBJ databases">
        <authorList>
            <person name="Yang Y."/>
        </authorList>
    </citation>
    <scope>NUCLEOTIDE SEQUENCE [LARGE SCALE GENOMIC DNA]</scope>
    <source>
        <strain evidence="7 8">GSF71</strain>
    </source>
</reference>
<evidence type="ECO:0000256" key="3">
    <source>
        <dbReference type="ARBA" id="ARBA00022688"/>
    </source>
</evidence>
<comment type="pathway">
    <text evidence="5">Cofactor biosynthesis; ubiquinone biosynthesis.</text>
</comment>
<dbReference type="CDD" id="cd02440">
    <property type="entry name" value="AdoMet_MTases"/>
    <property type="match status" value="1"/>
</dbReference>
<evidence type="ECO:0000256" key="4">
    <source>
        <dbReference type="ARBA" id="ARBA00022691"/>
    </source>
</evidence>
<protein>
    <recommendedName>
        <fullName evidence="5">Ubiquinone biosynthesis O-methyltransferase</fullName>
    </recommendedName>
    <alternativeName>
        <fullName evidence="5">2-polyprenyl-6-hydroxyphenol methylase</fullName>
        <ecNumber evidence="5">2.1.1.222</ecNumber>
    </alternativeName>
    <alternativeName>
        <fullName evidence="5">3-demethylubiquinone 3-O-methyltransferase</fullName>
        <ecNumber evidence="5">2.1.1.64</ecNumber>
    </alternativeName>
</protein>
<feature type="binding site" evidence="5">
    <location>
        <position position="150"/>
    </location>
    <ligand>
        <name>S-adenosyl-L-methionine</name>
        <dbReference type="ChEBI" id="CHEBI:59789"/>
    </ligand>
</feature>
<dbReference type="PANTHER" id="PTHR43464:SF19">
    <property type="entry name" value="UBIQUINONE BIOSYNTHESIS O-METHYLTRANSFERASE, MITOCHONDRIAL"/>
    <property type="match status" value="1"/>
</dbReference>
<dbReference type="GO" id="GO:0061542">
    <property type="term" value="F:3-demethylubiquinol 3-O-methyltransferase activity"/>
    <property type="evidence" value="ECO:0007669"/>
    <property type="project" value="UniProtKB-UniRule"/>
</dbReference>
<dbReference type="NCBIfam" id="TIGR01983">
    <property type="entry name" value="UbiG"/>
    <property type="match status" value="1"/>
</dbReference>
<feature type="binding site" evidence="5">
    <location>
        <position position="86"/>
    </location>
    <ligand>
        <name>S-adenosyl-L-methionine</name>
        <dbReference type="ChEBI" id="CHEBI:59789"/>
    </ligand>
</feature>
<dbReference type="SUPFAM" id="SSF53335">
    <property type="entry name" value="S-adenosyl-L-methionine-dependent methyltransferases"/>
    <property type="match status" value="1"/>
</dbReference>
<keyword evidence="3 5" id="KW-0831">Ubiquinone biosynthesis</keyword>
<comment type="similarity">
    <text evidence="5">Belongs to the methyltransferase superfamily. UbiG/COQ3 family.</text>
</comment>
<comment type="caution">
    <text evidence="7">The sequence shown here is derived from an EMBL/GenBank/DDBJ whole genome shotgun (WGS) entry which is preliminary data.</text>
</comment>
<dbReference type="Pfam" id="PF13489">
    <property type="entry name" value="Methyltransf_23"/>
    <property type="match status" value="1"/>
</dbReference>
<dbReference type="GO" id="GO:0032259">
    <property type="term" value="P:methylation"/>
    <property type="evidence" value="ECO:0007669"/>
    <property type="project" value="UniProtKB-KW"/>
</dbReference>
<dbReference type="InterPro" id="IPR029063">
    <property type="entry name" value="SAM-dependent_MTases_sf"/>
</dbReference>
<dbReference type="RefSeq" id="WP_127003011.1">
    <property type="nucleotide sequence ID" value="NZ_CP173190.1"/>
</dbReference>
<sequence length="262" mass="28241">MTATAGTPHATTAGTIHGTASTIDPEDVARFSAIAAEWWDPAGKFRPLHRLNPLRLAYIRDALCRRLGRDPLAPRPLEGVRVVDIGCGGGLLAEPMARMGATVVGVDASEKNIGTAATHAAETGTTVDYRATTAEALAAGGERFDAVLAMEVIEHVADVDLFVKSCTDLLAPGGALFLSTLNRTPKSFALAIVGAEYILRWMPRGTHNWRQFLRPSELNAAVRAYGLAVRDLTGVTYNPLTDEFRLNARDLEVNYMGWAERV</sequence>
<dbReference type="GO" id="GO:0102208">
    <property type="term" value="F:2-polyprenyl-6-hydroxyphenol methylase activity"/>
    <property type="evidence" value="ECO:0007669"/>
    <property type="project" value="UniProtKB-EC"/>
</dbReference>
<keyword evidence="8" id="KW-1185">Reference proteome</keyword>
<dbReference type="GO" id="GO:0010420">
    <property type="term" value="F:polyprenyldihydroxybenzoate methyltransferase activity"/>
    <property type="evidence" value="ECO:0007669"/>
    <property type="project" value="InterPro"/>
</dbReference>
<organism evidence="7 8">
    <name type="scientific">Azospirillum doebereinerae</name>
    <dbReference type="NCBI Taxonomy" id="92933"/>
    <lineage>
        <taxon>Bacteria</taxon>
        <taxon>Pseudomonadati</taxon>
        <taxon>Pseudomonadota</taxon>
        <taxon>Alphaproteobacteria</taxon>
        <taxon>Rhodospirillales</taxon>
        <taxon>Azospirillaceae</taxon>
        <taxon>Azospirillum</taxon>
    </lineage>
</organism>
<comment type="function">
    <text evidence="5">O-methyltransferase that catalyzes the 2 O-methylation steps in the ubiquinone biosynthetic pathway.</text>
</comment>
<evidence type="ECO:0000256" key="1">
    <source>
        <dbReference type="ARBA" id="ARBA00022603"/>
    </source>
</evidence>
<dbReference type="EMBL" id="RZIJ01000025">
    <property type="protein sequence ID" value="RUQ65915.1"/>
    <property type="molecule type" value="Genomic_DNA"/>
</dbReference>
<name>A0A3S0V428_9PROT</name>
<gene>
    <name evidence="5 7" type="primary">ubiG</name>
    <name evidence="7" type="ORF">EJ913_24900</name>
</gene>
<evidence type="ECO:0000256" key="2">
    <source>
        <dbReference type="ARBA" id="ARBA00022679"/>
    </source>
</evidence>
<dbReference type="AlphaFoldDB" id="A0A3S0V428"/>
<feature type="binding site" evidence="5">
    <location>
        <position position="107"/>
    </location>
    <ligand>
        <name>S-adenosyl-L-methionine</name>
        <dbReference type="ChEBI" id="CHEBI:59789"/>
    </ligand>
</feature>
<dbReference type="UniPathway" id="UPA00232"/>
<dbReference type="OrthoDB" id="9801538at2"/>
<feature type="binding site" evidence="5">
    <location>
        <position position="55"/>
    </location>
    <ligand>
        <name>S-adenosyl-L-methionine</name>
        <dbReference type="ChEBI" id="CHEBI:59789"/>
    </ligand>
</feature>
<keyword evidence="2 5" id="KW-0808">Transferase</keyword>
<feature type="region of interest" description="Disordered" evidence="6">
    <location>
        <begin position="1"/>
        <end position="21"/>
    </location>
</feature>
<dbReference type="HAMAP" id="MF_00472">
    <property type="entry name" value="UbiG"/>
    <property type="match status" value="1"/>
</dbReference>
<evidence type="ECO:0000256" key="6">
    <source>
        <dbReference type="SAM" id="MobiDB-lite"/>
    </source>
</evidence>
<dbReference type="Proteomes" id="UP000280346">
    <property type="component" value="Unassembled WGS sequence"/>
</dbReference>
<comment type="catalytic activity">
    <reaction evidence="5">
        <text>a 3-demethylubiquinol + S-adenosyl-L-methionine = a ubiquinol + S-adenosyl-L-homocysteine + H(+)</text>
        <dbReference type="Rhea" id="RHEA:44380"/>
        <dbReference type="Rhea" id="RHEA-COMP:9566"/>
        <dbReference type="Rhea" id="RHEA-COMP:10914"/>
        <dbReference type="ChEBI" id="CHEBI:15378"/>
        <dbReference type="ChEBI" id="CHEBI:17976"/>
        <dbReference type="ChEBI" id="CHEBI:57856"/>
        <dbReference type="ChEBI" id="CHEBI:59789"/>
        <dbReference type="ChEBI" id="CHEBI:84422"/>
        <dbReference type="EC" id="2.1.1.64"/>
    </reaction>
</comment>
<dbReference type="EC" id="2.1.1.222" evidence="5"/>
<keyword evidence="1 5" id="KW-0489">Methyltransferase</keyword>
<dbReference type="PANTHER" id="PTHR43464">
    <property type="entry name" value="METHYLTRANSFERASE"/>
    <property type="match status" value="1"/>
</dbReference>
<accession>A0A3S0V428</accession>
<proteinExistence type="inferred from homology"/>
<evidence type="ECO:0000256" key="5">
    <source>
        <dbReference type="HAMAP-Rule" id="MF_00472"/>
    </source>
</evidence>
<dbReference type="EC" id="2.1.1.64" evidence="5"/>
<dbReference type="InterPro" id="IPR010233">
    <property type="entry name" value="UbiG_MeTrfase"/>
</dbReference>
<keyword evidence="4 5" id="KW-0949">S-adenosyl-L-methionine</keyword>
<comment type="catalytic activity">
    <reaction evidence="5">
        <text>a 3-(all-trans-polyprenyl)benzene-1,2-diol + S-adenosyl-L-methionine = a 2-methoxy-6-(all-trans-polyprenyl)phenol + S-adenosyl-L-homocysteine + H(+)</text>
        <dbReference type="Rhea" id="RHEA:31411"/>
        <dbReference type="Rhea" id="RHEA-COMP:9550"/>
        <dbReference type="Rhea" id="RHEA-COMP:9551"/>
        <dbReference type="ChEBI" id="CHEBI:15378"/>
        <dbReference type="ChEBI" id="CHEBI:57856"/>
        <dbReference type="ChEBI" id="CHEBI:59789"/>
        <dbReference type="ChEBI" id="CHEBI:62729"/>
        <dbReference type="ChEBI" id="CHEBI:62731"/>
        <dbReference type="EC" id="2.1.1.222"/>
    </reaction>
</comment>
<dbReference type="Gene3D" id="3.40.50.150">
    <property type="entry name" value="Vaccinia Virus protein VP39"/>
    <property type="match status" value="1"/>
</dbReference>